<evidence type="ECO:0000256" key="1">
    <source>
        <dbReference type="SAM" id="MobiDB-lite"/>
    </source>
</evidence>
<comment type="caution">
    <text evidence="2">The sequence shown here is derived from an EMBL/GenBank/DDBJ whole genome shotgun (WGS) entry which is preliminary data.</text>
</comment>
<dbReference type="Proteomes" id="UP000239297">
    <property type="component" value="Unassembled WGS sequence"/>
</dbReference>
<gene>
    <name evidence="2" type="ORF">C4K88_07585</name>
</gene>
<proteinExistence type="predicted"/>
<sequence>MEVAGGARFGEEEGGFHLGPGTRNDAVGREFEGLPREPVVQGIGGARGDPSAAGTTEKCRERERERRRGRREDRELTARGGSRRVAAGDPGREGDDRLVLQHRAQAARRVVEGVLAGRVVHGASCSSGGREIVRGTTTTPRERLATACARASAR</sequence>
<name>A0A2S5IYB3_9MICC</name>
<organism evidence="2 3">
    <name type="scientific">Arthrobacter pityocampae</name>
    <dbReference type="NCBI Taxonomy" id="547334"/>
    <lineage>
        <taxon>Bacteria</taxon>
        <taxon>Bacillati</taxon>
        <taxon>Actinomycetota</taxon>
        <taxon>Actinomycetes</taxon>
        <taxon>Micrococcales</taxon>
        <taxon>Micrococcaceae</taxon>
        <taxon>Arthrobacter</taxon>
    </lineage>
</organism>
<accession>A0A2S5IYB3</accession>
<reference evidence="2 3" key="1">
    <citation type="journal article" date="2014" name="Int. J. Syst. Evol. Microbiol.">
        <title>Arthrobacter pityocampae sp. nov., isolated from Thaumetopoea pityocampa (Lep., Thaumetopoeidae).</title>
        <authorList>
            <person name="Ince I.A."/>
            <person name="Demirbag Z."/>
            <person name="Kati H."/>
        </authorList>
    </citation>
    <scope>NUCLEOTIDE SEQUENCE [LARGE SCALE GENOMIC DNA]</scope>
    <source>
        <strain evidence="2 3">Tp2</strain>
    </source>
</reference>
<protein>
    <submittedName>
        <fullName evidence="2">Uncharacterized protein</fullName>
    </submittedName>
</protein>
<dbReference type="EMBL" id="PRKW01000003">
    <property type="protein sequence ID" value="PPB49544.1"/>
    <property type="molecule type" value="Genomic_DNA"/>
</dbReference>
<feature type="compositionally biased region" description="Basic and acidic residues" evidence="1">
    <location>
        <begin position="26"/>
        <end position="35"/>
    </location>
</feature>
<evidence type="ECO:0000313" key="2">
    <source>
        <dbReference type="EMBL" id="PPB49544.1"/>
    </source>
</evidence>
<dbReference type="AlphaFoldDB" id="A0A2S5IYB3"/>
<feature type="compositionally biased region" description="Basic and acidic residues" evidence="1">
    <location>
        <begin position="57"/>
        <end position="77"/>
    </location>
</feature>
<feature type="region of interest" description="Disordered" evidence="1">
    <location>
        <begin position="1"/>
        <end position="96"/>
    </location>
</feature>
<evidence type="ECO:0000313" key="3">
    <source>
        <dbReference type="Proteomes" id="UP000239297"/>
    </source>
</evidence>
<keyword evidence="3" id="KW-1185">Reference proteome</keyword>